<accession>A0A2P7NQV7</accession>
<evidence type="ECO:0000313" key="3">
    <source>
        <dbReference type="Proteomes" id="UP000241912"/>
    </source>
</evidence>
<dbReference type="RefSeq" id="WP_106708404.1">
    <property type="nucleotide sequence ID" value="NZ_PXXU01000136.1"/>
</dbReference>
<reference evidence="2 3" key="1">
    <citation type="submission" date="2018-03" db="EMBL/GenBank/DDBJ databases">
        <title>Draft genome of Nitrosomonas supralitoralis APG5.</title>
        <authorList>
            <person name="Urakawa H."/>
            <person name="Lopez J.V."/>
        </authorList>
    </citation>
    <scope>NUCLEOTIDE SEQUENCE [LARGE SCALE GENOMIC DNA]</scope>
    <source>
        <strain evidence="2 3">APG5</strain>
    </source>
</reference>
<organism evidence="2 3">
    <name type="scientific">Nitrosomonas supralitoralis</name>
    <dbReference type="NCBI Taxonomy" id="2116706"/>
    <lineage>
        <taxon>Bacteria</taxon>
        <taxon>Pseudomonadati</taxon>
        <taxon>Pseudomonadota</taxon>
        <taxon>Betaproteobacteria</taxon>
        <taxon>Nitrosomonadales</taxon>
        <taxon>Nitrosomonadaceae</taxon>
        <taxon>Nitrosomonas</taxon>
    </lineage>
</organism>
<keyword evidence="3" id="KW-1185">Reference proteome</keyword>
<dbReference type="GO" id="GO:0015074">
    <property type="term" value="P:DNA integration"/>
    <property type="evidence" value="ECO:0007669"/>
    <property type="project" value="InterPro"/>
</dbReference>
<dbReference type="EMBL" id="PXXU01000136">
    <property type="protein sequence ID" value="PSJ15819.1"/>
    <property type="molecule type" value="Genomic_DNA"/>
</dbReference>
<dbReference type="PROSITE" id="PS50994">
    <property type="entry name" value="INTEGRASE"/>
    <property type="match status" value="1"/>
</dbReference>
<comment type="caution">
    <text evidence="2">The sequence shown here is derived from an EMBL/GenBank/DDBJ whole genome shotgun (WGS) entry which is preliminary data.</text>
</comment>
<dbReference type="InterPro" id="IPR001584">
    <property type="entry name" value="Integrase_cat-core"/>
</dbReference>
<gene>
    <name evidence="2" type="ORF">C7H79_16940</name>
</gene>
<dbReference type="Proteomes" id="UP000241912">
    <property type="component" value="Unassembled WGS sequence"/>
</dbReference>
<dbReference type="InterPro" id="IPR012337">
    <property type="entry name" value="RNaseH-like_sf"/>
</dbReference>
<dbReference type="OrthoDB" id="8875582at2"/>
<dbReference type="InterPro" id="IPR036397">
    <property type="entry name" value="RNaseH_sf"/>
</dbReference>
<evidence type="ECO:0000313" key="2">
    <source>
        <dbReference type="EMBL" id="PSJ15819.1"/>
    </source>
</evidence>
<dbReference type="GO" id="GO:0003676">
    <property type="term" value="F:nucleic acid binding"/>
    <property type="evidence" value="ECO:0007669"/>
    <property type="project" value="InterPro"/>
</dbReference>
<protein>
    <submittedName>
        <fullName evidence="2">Transposase</fullName>
    </submittedName>
</protein>
<feature type="domain" description="Integrase catalytic" evidence="1">
    <location>
        <begin position="165"/>
        <end position="345"/>
    </location>
</feature>
<name>A0A2P7NQV7_9PROT</name>
<sequence>MMMKPMSLGARRELQSIIKQKYHNASWADRSKLLDGFVAATGYERKYAIQLLNSAEMPILPKKRPASQKYDEQVRQALISVWFTANQICSKRLVPFLPQLVTTMEHHGHLRLPADVRAHLLSISPATVDRMLRPERENIKRSISTTRRGNLLKHQIQVRTFADWDDVTPGFLEADLVAHCGVNTNGAFLNTLVLVDISTGWLECMPLLRKCASDVIDGLRVADELLPFPLQGLDTDCGSEFINYDLLDYCEDRFITFTRARTHRKNDQAHVEEKNGSVVRRLVGYDRFEGREAWEALAKLYCVLRKYVNFFQPSLKLLEKERQGAKVSKKYDKAKTPFQRILLSEHISQAKKDSLTAEYKTLDPVNILTQLEMLQDKLWEFSWNKNGSAKSSFVVSKADINDQNMQPRKCGNLHRHYHTSEKVDLRKAPRTWRTRKDPFENVWDEIRLRLELMLETTASGIIQWIMEKYPNQFSTGQTRTLQRRVAQWRQEQESHEKTLRALMVNQMAPPPTFSSIDADIQTNLDCGKKDVAKSLNY</sequence>
<dbReference type="AlphaFoldDB" id="A0A2P7NQV7"/>
<evidence type="ECO:0000259" key="1">
    <source>
        <dbReference type="PROSITE" id="PS50994"/>
    </source>
</evidence>
<proteinExistence type="predicted"/>
<dbReference type="Gene3D" id="3.30.420.10">
    <property type="entry name" value="Ribonuclease H-like superfamily/Ribonuclease H"/>
    <property type="match status" value="1"/>
</dbReference>
<dbReference type="SUPFAM" id="SSF53098">
    <property type="entry name" value="Ribonuclease H-like"/>
    <property type="match status" value="1"/>
</dbReference>